<name>A0A1D9DXN2_9MICO</name>
<dbReference type="KEGG" id="rpla:A4Z71_00690"/>
<evidence type="ECO:0000256" key="1">
    <source>
        <dbReference type="SAM" id="Phobius"/>
    </source>
</evidence>
<evidence type="ECO:0000313" key="2">
    <source>
        <dbReference type="EMBL" id="AOY55568.1"/>
    </source>
</evidence>
<feature type="transmembrane region" description="Helical" evidence="1">
    <location>
        <begin position="6"/>
        <end position="25"/>
    </location>
</feature>
<dbReference type="EMBL" id="CP015208">
    <property type="protein sequence ID" value="AOY55568.1"/>
    <property type="molecule type" value="Genomic_DNA"/>
</dbReference>
<evidence type="ECO:0000313" key="3">
    <source>
        <dbReference type="Proteomes" id="UP000243784"/>
    </source>
</evidence>
<gene>
    <name evidence="2" type="ORF">A4Z71_00690</name>
</gene>
<dbReference type="AlphaFoldDB" id="A0A1D9DXN2"/>
<keyword evidence="1" id="KW-0472">Membrane</keyword>
<protein>
    <submittedName>
        <fullName evidence="2">Uncharacterized protein</fullName>
    </submittedName>
</protein>
<keyword evidence="1" id="KW-0812">Transmembrane</keyword>
<reference evidence="2 3" key="1">
    <citation type="journal article" date="2016" name="Biochim. Biophys. Acta">
        <title>Photochemical characterization of actinorhodopsin and its functional existence in the natural host.</title>
        <authorList>
            <person name="Nakamura S."/>
            <person name="Kikukawa T."/>
            <person name="Tamogami J."/>
            <person name="Kamiya M."/>
            <person name="Aizawa T."/>
            <person name="Hahn M.W."/>
            <person name="Ihara K."/>
            <person name="Kamo N."/>
            <person name="Demura M."/>
        </authorList>
    </citation>
    <scope>NUCLEOTIDE SEQUENCE [LARGE SCALE GENOMIC DNA]</scope>
    <source>
        <strain evidence="2 3">MWH-Dar1</strain>
    </source>
</reference>
<accession>A0A1D9DXN2</accession>
<proteinExistence type="predicted"/>
<dbReference type="OrthoDB" id="4807612at2"/>
<dbReference type="STRING" id="535712.A4Z71_00690"/>
<dbReference type="RefSeq" id="WP_070954086.1">
    <property type="nucleotide sequence ID" value="NZ_CP015208.1"/>
</dbReference>
<organism evidence="2 3">
    <name type="scientific">Candidatus Rhodoluna planktonica</name>
    <dbReference type="NCBI Taxonomy" id="535712"/>
    <lineage>
        <taxon>Bacteria</taxon>
        <taxon>Bacillati</taxon>
        <taxon>Actinomycetota</taxon>
        <taxon>Actinomycetes</taxon>
        <taxon>Micrococcales</taxon>
        <taxon>Microbacteriaceae</taxon>
        <taxon>Luna cluster</taxon>
        <taxon>Luna-1 subcluster</taxon>
        <taxon>Rhodoluna</taxon>
    </lineage>
</organism>
<keyword evidence="3" id="KW-1185">Reference proteome</keyword>
<keyword evidence="1" id="KW-1133">Transmembrane helix</keyword>
<dbReference type="Proteomes" id="UP000243784">
    <property type="component" value="Chromosome"/>
</dbReference>
<sequence length="62" mass="7031">MNIFVEILLGLIPPALVGLIFYIVMRSIFRADAKERSVYQKMEAEMREAREAEASKNAKSGK</sequence>